<keyword evidence="10" id="KW-0670">Pyruvate</keyword>
<keyword evidence="10" id="KW-0456">Lyase</keyword>
<evidence type="ECO:0000256" key="8">
    <source>
        <dbReference type="ARBA" id="ARBA00023014"/>
    </source>
</evidence>
<reference evidence="10 11" key="1">
    <citation type="submission" date="2018-06" db="EMBL/GenBank/DDBJ databases">
        <title>Genomic Encyclopedia of Type Strains, Phase IV (KMG-IV): sequencing the most valuable type-strain genomes for metagenomic binning, comparative biology and taxonomic classification.</title>
        <authorList>
            <person name="Goeker M."/>
        </authorList>
    </citation>
    <scope>NUCLEOTIDE SEQUENCE [LARGE SCALE GENOMIC DNA]</scope>
    <source>
        <strain evidence="10 11">DSM 22112</strain>
    </source>
</reference>
<protein>
    <submittedName>
        <fullName evidence="10">Pyruvate formate lyase activating enzyme</fullName>
    </submittedName>
</protein>
<dbReference type="InterPro" id="IPR034457">
    <property type="entry name" value="Organic_radical-activating"/>
</dbReference>
<evidence type="ECO:0000256" key="4">
    <source>
        <dbReference type="ARBA" id="ARBA00022691"/>
    </source>
</evidence>
<dbReference type="PROSITE" id="PS01087">
    <property type="entry name" value="RADICAL_ACTIVATING"/>
    <property type="match status" value="1"/>
</dbReference>
<dbReference type="SUPFAM" id="SSF102114">
    <property type="entry name" value="Radical SAM enzymes"/>
    <property type="match status" value="1"/>
</dbReference>
<dbReference type="CDD" id="cd01335">
    <property type="entry name" value="Radical_SAM"/>
    <property type="match status" value="1"/>
</dbReference>
<feature type="domain" description="Radical SAM core" evidence="9">
    <location>
        <begin position="16"/>
        <end position="275"/>
    </location>
</feature>
<dbReference type="SFLD" id="SFLDG01066">
    <property type="entry name" value="organic_radical-activating_enz"/>
    <property type="match status" value="1"/>
</dbReference>
<dbReference type="NCBIfam" id="NF007483">
    <property type="entry name" value="PRK10076.1"/>
    <property type="match status" value="1"/>
</dbReference>
<comment type="similarity">
    <text evidence="2">Belongs to the organic radical-activating enzymes family.</text>
</comment>
<evidence type="ECO:0000256" key="1">
    <source>
        <dbReference type="ARBA" id="ARBA00001966"/>
    </source>
</evidence>
<dbReference type="SFLD" id="SFLDS00029">
    <property type="entry name" value="Radical_SAM"/>
    <property type="match status" value="1"/>
</dbReference>
<dbReference type="SUPFAM" id="SSF54862">
    <property type="entry name" value="4Fe-4S ferredoxins"/>
    <property type="match status" value="1"/>
</dbReference>
<dbReference type="GO" id="GO:0051539">
    <property type="term" value="F:4 iron, 4 sulfur cluster binding"/>
    <property type="evidence" value="ECO:0007669"/>
    <property type="project" value="UniProtKB-KW"/>
</dbReference>
<keyword evidence="5" id="KW-0479">Metal-binding</keyword>
<dbReference type="PANTHER" id="PTHR30352">
    <property type="entry name" value="PYRUVATE FORMATE-LYASE-ACTIVATING ENZYME"/>
    <property type="match status" value="1"/>
</dbReference>
<dbReference type="GO" id="GO:0016829">
    <property type="term" value="F:lyase activity"/>
    <property type="evidence" value="ECO:0007669"/>
    <property type="project" value="UniProtKB-KW"/>
</dbReference>
<dbReference type="InterPro" id="IPR007197">
    <property type="entry name" value="rSAM"/>
</dbReference>
<comment type="caution">
    <text evidence="10">The sequence shown here is derived from an EMBL/GenBank/DDBJ whole genome shotgun (WGS) entry which is preliminary data.</text>
</comment>
<keyword evidence="8" id="KW-0411">Iron-sulfur</keyword>
<keyword evidence="6" id="KW-0560">Oxidoreductase</keyword>
<evidence type="ECO:0000313" key="10">
    <source>
        <dbReference type="EMBL" id="RBP58736.1"/>
    </source>
</evidence>
<accession>A0A366I040</accession>
<dbReference type="SFLD" id="SFLDG01118">
    <property type="entry name" value="activating_enzymes__group_2"/>
    <property type="match status" value="1"/>
</dbReference>
<dbReference type="EMBL" id="QNRX01000021">
    <property type="protein sequence ID" value="RBP58736.1"/>
    <property type="molecule type" value="Genomic_DNA"/>
</dbReference>
<evidence type="ECO:0000256" key="3">
    <source>
        <dbReference type="ARBA" id="ARBA00022485"/>
    </source>
</evidence>
<evidence type="ECO:0000256" key="2">
    <source>
        <dbReference type="ARBA" id="ARBA00009777"/>
    </source>
</evidence>
<dbReference type="InterPro" id="IPR001989">
    <property type="entry name" value="Radical_activat_CS"/>
</dbReference>
<dbReference type="AlphaFoldDB" id="A0A366I040"/>
<dbReference type="PROSITE" id="PS51918">
    <property type="entry name" value="RADICAL_SAM"/>
    <property type="match status" value="1"/>
</dbReference>
<evidence type="ECO:0000259" key="9">
    <source>
        <dbReference type="PROSITE" id="PS51918"/>
    </source>
</evidence>
<evidence type="ECO:0000256" key="6">
    <source>
        <dbReference type="ARBA" id="ARBA00023002"/>
    </source>
</evidence>
<dbReference type="InterPro" id="IPR013785">
    <property type="entry name" value="Aldolase_TIM"/>
</dbReference>
<evidence type="ECO:0000313" key="11">
    <source>
        <dbReference type="Proteomes" id="UP000253490"/>
    </source>
</evidence>
<dbReference type="GO" id="GO:0016491">
    <property type="term" value="F:oxidoreductase activity"/>
    <property type="evidence" value="ECO:0007669"/>
    <property type="project" value="UniProtKB-KW"/>
</dbReference>
<organism evidence="10 11">
    <name type="scientific">Alkalibaculum bacchi</name>
    <dbReference type="NCBI Taxonomy" id="645887"/>
    <lineage>
        <taxon>Bacteria</taxon>
        <taxon>Bacillati</taxon>
        <taxon>Bacillota</taxon>
        <taxon>Clostridia</taxon>
        <taxon>Eubacteriales</taxon>
        <taxon>Eubacteriaceae</taxon>
        <taxon>Alkalibaculum</taxon>
    </lineage>
</organism>
<dbReference type="InterPro" id="IPR012839">
    <property type="entry name" value="Organic_radical_activase"/>
</dbReference>
<gene>
    <name evidence="10" type="ORF">DES36_12119</name>
</gene>
<dbReference type="NCBIfam" id="TIGR02494">
    <property type="entry name" value="PFLE_PFLC"/>
    <property type="match status" value="1"/>
</dbReference>
<keyword evidence="7" id="KW-0408">Iron</keyword>
<dbReference type="InterPro" id="IPR058240">
    <property type="entry name" value="rSAM_sf"/>
</dbReference>
<dbReference type="RefSeq" id="WP_242981772.1">
    <property type="nucleotide sequence ID" value="NZ_QNRX01000021.1"/>
</dbReference>
<dbReference type="PIRSF" id="PIRSF000371">
    <property type="entry name" value="PFL_act_enz"/>
    <property type="match status" value="1"/>
</dbReference>
<keyword evidence="4" id="KW-0949">S-adenosyl-L-methionine</keyword>
<sequence length="280" mass="31301">MIIKALIFNIQRYSIHDGEGIRTIIFFKGCPLRCPWCANPESQSAQKEIMRKESLCISCVSKNAASCKETPEFCPTNALEWVGQEMTIDEVVEEVKKDMVFYDTSGGGVTLSGGEVLLQGEFALELLKKLKSLGIHTAIETSGHGSWKILDQLSDFLDEILFDLKIMDDKDFKDIIKGDGSLVKSNFSKLAAKGANVIPRVPLIPTFTAKEDNLLQIIDFLKVCEINYVHLLPFHQYGSSKYKGTGREYSLENLRLLSQQEINHAKDLFVTNGFKVQIGG</sequence>
<dbReference type="PANTHER" id="PTHR30352:SF4">
    <property type="entry name" value="PYRUVATE FORMATE-LYASE 2-ACTIVATING ENZYME"/>
    <property type="match status" value="1"/>
</dbReference>
<comment type="cofactor">
    <cofactor evidence="1">
        <name>[4Fe-4S] cluster</name>
        <dbReference type="ChEBI" id="CHEBI:49883"/>
    </cofactor>
</comment>
<keyword evidence="3" id="KW-0004">4Fe-4S</keyword>
<evidence type="ECO:0000256" key="7">
    <source>
        <dbReference type="ARBA" id="ARBA00023004"/>
    </source>
</evidence>
<dbReference type="Proteomes" id="UP000253490">
    <property type="component" value="Unassembled WGS sequence"/>
</dbReference>
<dbReference type="Gene3D" id="3.20.20.70">
    <property type="entry name" value="Aldolase class I"/>
    <property type="match status" value="1"/>
</dbReference>
<dbReference type="GO" id="GO:0046872">
    <property type="term" value="F:metal ion binding"/>
    <property type="evidence" value="ECO:0007669"/>
    <property type="project" value="UniProtKB-KW"/>
</dbReference>
<dbReference type="Pfam" id="PF04055">
    <property type="entry name" value="Radical_SAM"/>
    <property type="match status" value="1"/>
</dbReference>
<keyword evidence="11" id="KW-1185">Reference proteome</keyword>
<evidence type="ECO:0000256" key="5">
    <source>
        <dbReference type="ARBA" id="ARBA00022723"/>
    </source>
</evidence>
<proteinExistence type="inferred from homology"/>
<name>A0A366I040_9FIRM</name>
<dbReference type="InterPro" id="IPR040074">
    <property type="entry name" value="BssD/PflA/YjjW"/>
</dbReference>